<dbReference type="InterPro" id="IPR042100">
    <property type="entry name" value="Bug_dom1"/>
</dbReference>
<dbReference type="EMBL" id="CADILD010000002">
    <property type="protein sequence ID" value="CAB3893295.1"/>
    <property type="molecule type" value="Genomic_DNA"/>
</dbReference>
<dbReference type="CDD" id="cd13578">
    <property type="entry name" value="PBP2_Bug27"/>
    <property type="match status" value="1"/>
</dbReference>
<dbReference type="Pfam" id="PF03401">
    <property type="entry name" value="TctC"/>
    <property type="match status" value="1"/>
</dbReference>
<dbReference type="RefSeq" id="WP_175129279.1">
    <property type="nucleotide sequence ID" value="NZ_CADILD010000002.1"/>
</dbReference>
<dbReference type="InterPro" id="IPR005064">
    <property type="entry name" value="BUG"/>
</dbReference>
<evidence type="ECO:0000313" key="4">
    <source>
        <dbReference type="Proteomes" id="UP000494105"/>
    </source>
</evidence>
<evidence type="ECO:0000313" key="3">
    <source>
        <dbReference type="EMBL" id="CAB3893295.1"/>
    </source>
</evidence>
<name>A0A6S7E3C0_9BURK</name>
<accession>A0A6S7E3C0</accession>
<feature type="signal peptide" evidence="2">
    <location>
        <begin position="1"/>
        <end position="34"/>
    </location>
</feature>
<dbReference type="AlphaFoldDB" id="A0A6S7E3C0"/>
<organism evidence="3 4">
    <name type="scientific">Achromobacter piechaudii</name>
    <dbReference type="NCBI Taxonomy" id="72556"/>
    <lineage>
        <taxon>Bacteria</taxon>
        <taxon>Pseudomonadati</taxon>
        <taxon>Pseudomonadota</taxon>
        <taxon>Betaproteobacteria</taxon>
        <taxon>Burkholderiales</taxon>
        <taxon>Alcaligenaceae</taxon>
        <taxon>Achromobacter</taxon>
    </lineage>
</organism>
<feature type="chain" id="PRO_5028870085" evidence="2">
    <location>
        <begin position="35"/>
        <end position="335"/>
    </location>
</feature>
<reference evidence="3 4" key="1">
    <citation type="submission" date="2020-04" db="EMBL/GenBank/DDBJ databases">
        <authorList>
            <person name="De Canck E."/>
        </authorList>
    </citation>
    <scope>NUCLEOTIDE SEQUENCE [LARGE SCALE GENOMIC DNA]</scope>
    <source>
        <strain evidence="3 4">LMG 1861</strain>
    </source>
</reference>
<dbReference type="Proteomes" id="UP000494105">
    <property type="component" value="Unassembled WGS sequence"/>
</dbReference>
<keyword evidence="2" id="KW-0732">Signal</keyword>
<dbReference type="SUPFAM" id="SSF53850">
    <property type="entry name" value="Periplasmic binding protein-like II"/>
    <property type="match status" value="1"/>
</dbReference>
<evidence type="ECO:0000256" key="1">
    <source>
        <dbReference type="ARBA" id="ARBA00006987"/>
    </source>
</evidence>
<evidence type="ECO:0000256" key="2">
    <source>
        <dbReference type="SAM" id="SignalP"/>
    </source>
</evidence>
<dbReference type="PIRSF" id="PIRSF017082">
    <property type="entry name" value="YflP"/>
    <property type="match status" value="1"/>
</dbReference>
<protein>
    <submittedName>
        <fullName evidence="3">Uncharacterized protein</fullName>
    </submittedName>
</protein>
<comment type="similarity">
    <text evidence="1">Belongs to the UPF0065 (bug) family.</text>
</comment>
<dbReference type="PANTHER" id="PTHR42928:SF5">
    <property type="entry name" value="BLR1237 PROTEIN"/>
    <property type="match status" value="1"/>
</dbReference>
<gene>
    <name evidence="3" type="ORF">LMG1861_03921</name>
</gene>
<dbReference type="Gene3D" id="3.40.190.150">
    <property type="entry name" value="Bordetella uptake gene, domain 1"/>
    <property type="match status" value="1"/>
</dbReference>
<sequence length="335" mass="34620">MTNPQSPARRRAVSALLASLIVCGGLPLSSAVQAQQVSWPRQPIRLIVPFAPGGPADALARFISARLGPELGQTVIVENRAGAGGTLGAAEVAKASDGHTILFSSTGALVIIPAITKNVNYNPDRDLVAVGLAVNTPQVVVVAAKSPYTSLSSLLAAAKAKPDTLNFASAGNGTTTQLGAELLKRSAGVSITHIPYRGAAPAIADVIGGTVDMMVADAPAVSAFIADNRLRALAVTSSNRIATLPQVPTTNEEGLPDVISGTWYGIMGPAQLPKDVVEKINAALNRVLRAPEVDAFIKGQGADPMGGTPQEFAIFIRNESQKWGKLAKQAGVRMD</sequence>
<proteinExistence type="inferred from homology"/>
<dbReference type="PANTHER" id="PTHR42928">
    <property type="entry name" value="TRICARBOXYLATE-BINDING PROTEIN"/>
    <property type="match status" value="1"/>
</dbReference>
<dbReference type="Gene3D" id="3.40.190.10">
    <property type="entry name" value="Periplasmic binding protein-like II"/>
    <property type="match status" value="1"/>
</dbReference>